<proteinExistence type="predicted"/>
<keyword evidence="4" id="KW-1185">Reference proteome</keyword>
<keyword evidence="2" id="KW-0067">ATP-binding</keyword>
<dbReference type="RefSeq" id="WP_037442971.1">
    <property type="nucleotide sequence ID" value="NZ_JPEO01000007.1"/>
</dbReference>
<evidence type="ECO:0000313" key="3">
    <source>
        <dbReference type="EMBL" id="KFZ37283.1"/>
    </source>
</evidence>
<dbReference type="PANTHER" id="PTHR43384:SF6">
    <property type="entry name" value="SEPTUM SITE-DETERMINING PROTEIN MIND HOMOLOG, CHLOROPLASTIC"/>
    <property type="match status" value="1"/>
</dbReference>
<dbReference type="AlphaFoldDB" id="A0A094LQ68"/>
<dbReference type="GO" id="GO:0016887">
    <property type="term" value="F:ATP hydrolysis activity"/>
    <property type="evidence" value="ECO:0007669"/>
    <property type="project" value="TreeGrafter"/>
</dbReference>
<dbReference type="InterPro" id="IPR027417">
    <property type="entry name" value="P-loop_NTPase"/>
</dbReference>
<sequence>MNLVYLTSPKGGVGRTTLTANLAFALQRLGHQVVVLDLDVQNSLRLHMGLSVAEHRGVVAQSQHNSDWREHIIETPSGVGLLPYGQATKAQREGFNTLLRQEPDFLEHRLGSLLHQPGCITLVDLPTGPSSGLDAVKRMDGLGVVVLMADGCSAATMPLVGQDHYLGAEAGKRALYIINQIYIRSRLNRDCAEFFENRLGSALLGRVHRDEAIPEATASLQSIFEYAPTSAVIQDLEDIARSISRMLPDAYGHDSMKFSLR</sequence>
<dbReference type="SUPFAM" id="SSF52540">
    <property type="entry name" value="P-loop containing nucleoside triphosphate hydrolases"/>
    <property type="match status" value="1"/>
</dbReference>
<dbReference type="EMBL" id="JPEO01000007">
    <property type="protein sequence ID" value="KFZ37283.1"/>
    <property type="molecule type" value="Genomic_DNA"/>
</dbReference>
<dbReference type="GO" id="GO:0051782">
    <property type="term" value="P:negative regulation of cell division"/>
    <property type="evidence" value="ECO:0007669"/>
    <property type="project" value="TreeGrafter"/>
</dbReference>
<evidence type="ECO:0008006" key="5">
    <source>
        <dbReference type="Google" id="ProtNLM"/>
    </source>
</evidence>
<dbReference type="InterPro" id="IPR050625">
    <property type="entry name" value="ParA/MinD_ATPase"/>
</dbReference>
<dbReference type="PANTHER" id="PTHR43384">
    <property type="entry name" value="SEPTUM SITE-DETERMINING PROTEIN MIND HOMOLOG, CHLOROPLASTIC-RELATED"/>
    <property type="match status" value="1"/>
</dbReference>
<dbReference type="STRING" id="1515746.HR45_11455"/>
<dbReference type="InterPro" id="IPR017746">
    <property type="entry name" value="Cellulose_synthase_operon_BcsQ"/>
</dbReference>
<dbReference type="GO" id="GO:0005524">
    <property type="term" value="F:ATP binding"/>
    <property type="evidence" value="ECO:0007669"/>
    <property type="project" value="UniProtKB-KW"/>
</dbReference>
<organism evidence="3 4">
    <name type="scientific">Shewanella mangrovi</name>
    <dbReference type="NCBI Taxonomy" id="1515746"/>
    <lineage>
        <taxon>Bacteria</taxon>
        <taxon>Pseudomonadati</taxon>
        <taxon>Pseudomonadota</taxon>
        <taxon>Gammaproteobacteria</taxon>
        <taxon>Alteromonadales</taxon>
        <taxon>Shewanellaceae</taxon>
        <taxon>Shewanella</taxon>
    </lineage>
</organism>
<keyword evidence="1" id="KW-0547">Nucleotide-binding</keyword>
<dbReference type="Proteomes" id="UP000029264">
    <property type="component" value="Unassembled WGS sequence"/>
</dbReference>
<dbReference type="NCBIfam" id="TIGR03371">
    <property type="entry name" value="cellulose_yhjQ"/>
    <property type="match status" value="1"/>
</dbReference>
<dbReference type="OrthoDB" id="5288747at2"/>
<dbReference type="GO" id="GO:0009898">
    <property type="term" value="C:cytoplasmic side of plasma membrane"/>
    <property type="evidence" value="ECO:0007669"/>
    <property type="project" value="TreeGrafter"/>
</dbReference>
<reference evidence="3 4" key="1">
    <citation type="submission" date="2014-06" db="EMBL/GenBank/DDBJ databases">
        <title>Shewanella sp. YQH10.</title>
        <authorList>
            <person name="Liu Y."/>
            <person name="Zeng R."/>
        </authorList>
    </citation>
    <scope>NUCLEOTIDE SEQUENCE [LARGE SCALE GENOMIC DNA]</scope>
    <source>
        <strain evidence="3 4">YQH10</strain>
    </source>
</reference>
<dbReference type="Pfam" id="PF06564">
    <property type="entry name" value="CBP_BcsQ"/>
    <property type="match status" value="1"/>
</dbReference>
<evidence type="ECO:0000256" key="2">
    <source>
        <dbReference type="ARBA" id="ARBA00022840"/>
    </source>
</evidence>
<gene>
    <name evidence="3" type="ORF">HR45_11455</name>
</gene>
<dbReference type="GO" id="GO:0005829">
    <property type="term" value="C:cytosol"/>
    <property type="evidence" value="ECO:0007669"/>
    <property type="project" value="TreeGrafter"/>
</dbReference>
<dbReference type="eggNOG" id="COG1192">
    <property type="taxonomic scope" value="Bacteria"/>
</dbReference>
<comment type="caution">
    <text evidence="3">The sequence shown here is derived from an EMBL/GenBank/DDBJ whole genome shotgun (WGS) entry which is preliminary data.</text>
</comment>
<evidence type="ECO:0000313" key="4">
    <source>
        <dbReference type="Proteomes" id="UP000029264"/>
    </source>
</evidence>
<name>A0A094LQ68_9GAMM</name>
<protein>
    <recommendedName>
        <fullName evidence="5">Cellulose synthase operon protein YhjQ</fullName>
    </recommendedName>
</protein>
<dbReference type="Gene3D" id="3.40.50.300">
    <property type="entry name" value="P-loop containing nucleotide triphosphate hydrolases"/>
    <property type="match status" value="1"/>
</dbReference>
<accession>A0A094LQ68</accession>
<evidence type="ECO:0000256" key="1">
    <source>
        <dbReference type="ARBA" id="ARBA00022741"/>
    </source>
</evidence>